<evidence type="ECO:0000259" key="1">
    <source>
        <dbReference type="Pfam" id="PF08620"/>
    </source>
</evidence>
<sequence>MSALNAQVLQNPIEWQMKKLFRTALYHHREDESSAGYTTDELYTLLQSTFAAQKVLGLQVLSKVLAKAFNGLYDQCFNENITEQLLKNSALILITRLCLDDTTDSVWRAAITAMHAMLCNTGTDELFLDRGFALFAQCLRPDTGVRQLKPSYAMTAKSAEELTDEQLMKLDAVHCLVKRTSLPQRIRYLLETNRSQLDSRAVDDLLDILIRMARHSPDCRQDIVNCPFLLSTIIDGLIPVSVVTGDRVFDRPNARAVKLIRLLVDVDEDCPSGTAAHIIRVFPQLIEALKVYLTLNPENCATSRETLRVSIEALRLWISLLSQNLCVEDFWQMFPVLIKQLQYCSTLDPISHQNDYDFQYASTLIAALKTCVQRNQHFQAFNDLVLMTTMKWLTLIKNAVIVPAFDANLCLFSGVQYLLTAGYQIQTLADIVSQIVDSKAIQHKLLNSLIENSNLVKLETKAQPHRRDSPNLPSFGSVLYRSHRTVPIMNNESPIGLILAVIHTLKTQPNNDNMSDKLHAFKDYIQRVAKNLKHDIKLNLFDCYELMALSEICSLCFITSIASTTSSAEDIHCYHNLALLMTSFTPNETIKHKLLTEVVFNKTIYAIESSGIAGHMSELSLRDKEFEPNIVDNLDSIKTLYGKHSRFDSHHWLFDPLIRSVETKNSVTLDEIRACLVFISAVVKRHRNYCHQLIQSSSALYCLISSVFLISEEVFFDDGVQRLLYVILKTLLAGDGIRCQISDRVPYYDTCGDFYQRFVDQFESVSYGNKLFINYLLVFCQSKCSPLFRTKLFVDFPTAFRIIQ</sequence>
<keyword evidence="4" id="KW-1185">Reference proteome</keyword>
<proteinExistence type="predicted"/>
<dbReference type="InterPro" id="IPR016024">
    <property type="entry name" value="ARM-type_fold"/>
</dbReference>
<evidence type="ECO:0000313" key="4">
    <source>
        <dbReference type="Proteomes" id="UP000759131"/>
    </source>
</evidence>
<feature type="domain" description="RPAP1/MINIYO-like TPR repeats" evidence="2">
    <location>
        <begin position="663"/>
        <end position="803"/>
    </location>
</feature>
<dbReference type="Pfam" id="PF08620">
    <property type="entry name" value="RPAP1_C"/>
    <property type="match status" value="1"/>
</dbReference>
<dbReference type="InterPro" id="IPR057989">
    <property type="entry name" value="TPR_RPAP1/MINIYO-like"/>
</dbReference>
<feature type="non-terminal residue" evidence="3">
    <location>
        <position position="804"/>
    </location>
</feature>
<dbReference type="OrthoDB" id="348201at2759"/>
<dbReference type="PANTHER" id="PTHR21483:SF18">
    <property type="entry name" value="RNA POLYMERASE II-ASSOCIATED PROTEIN 1"/>
    <property type="match status" value="1"/>
</dbReference>
<accession>A0A7R9L1E8</accession>
<organism evidence="3">
    <name type="scientific">Medioppia subpectinata</name>
    <dbReference type="NCBI Taxonomy" id="1979941"/>
    <lineage>
        <taxon>Eukaryota</taxon>
        <taxon>Metazoa</taxon>
        <taxon>Ecdysozoa</taxon>
        <taxon>Arthropoda</taxon>
        <taxon>Chelicerata</taxon>
        <taxon>Arachnida</taxon>
        <taxon>Acari</taxon>
        <taxon>Acariformes</taxon>
        <taxon>Sarcoptiformes</taxon>
        <taxon>Oribatida</taxon>
        <taxon>Brachypylina</taxon>
        <taxon>Oppioidea</taxon>
        <taxon>Oppiidae</taxon>
        <taxon>Medioppia</taxon>
    </lineage>
</organism>
<dbReference type="InterPro" id="IPR039913">
    <property type="entry name" value="RPAP1/Rba50"/>
</dbReference>
<evidence type="ECO:0000313" key="3">
    <source>
        <dbReference type="EMBL" id="CAD7632131.1"/>
    </source>
</evidence>
<dbReference type="SUPFAM" id="SSF48371">
    <property type="entry name" value="ARM repeat"/>
    <property type="match status" value="1"/>
</dbReference>
<protein>
    <submittedName>
        <fullName evidence="3">Uncharacterized protein</fullName>
    </submittedName>
</protein>
<dbReference type="EMBL" id="OC865037">
    <property type="protein sequence ID" value="CAD7632131.1"/>
    <property type="molecule type" value="Genomic_DNA"/>
</dbReference>
<dbReference type="InterPro" id="IPR013929">
    <property type="entry name" value="RPAP1_C"/>
</dbReference>
<evidence type="ECO:0000259" key="2">
    <source>
        <dbReference type="Pfam" id="PF25766"/>
    </source>
</evidence>
<dbReference type="PANTHER" id="PTHR21483">
    <property type="entry name" value="RNA POLYMERASE II-ASSOCIATED PROTEIN 1"/>
    <property type="match status" value="1"/>
</dbReference>
<dbReference type="Proteomes" id="UP000759131">
    <property type="component" value="Unassembled WGS sequence"/>
</dbReference>
<name>A0A7R9L1E8_9ACAR</name>
<dbReference type="Pfam" id="PF25766">
    <property type="entry name" value="TPR_RPAP1"/>
    <property type="match status" value="1"/>
</dbReference>
<reference evidence="3" key="1">
    <citation type="submission" date="2020-11" db="EMBL/GenBank/DDBJ databases">
        <authorList>
            <person name="Tran Van P."/>
        </authorList>
    </citation>
    <scope>NUCLEOTIDE SEQUENCE</scope>
</reference>
<dbReference type="AlphaFoldDB" id="A0A7R9L1E8"/>
<gene>
    <name evidence="3" type="ORF">OSB1V03_LOCUS12536</name>
</gene>
<dbReference type="EMBL" id="CAJPIZ010010462">
    <property type="protein sequence ID" value="CAG2112561.1"/>
    <property type="molecule type" value="Genomic_DNA"/>
</dbReference>
<feature type="domain" description="RPAP1 C-terminal" evidence="1">
    <location>
        <begin position="21"/>
        <end position="68"/>
    </location>
</feature>
<dbReference type="GO" id="GO:0006366">
    <property type="term" value="P:transcription by RNA polymerase II"/>
    <property type="evidence" value="ECO:0007669"/>
    <property type="project" value="InterPro"/>
</dbReference>